<evidence type="ECO:0000313" key="3">
    <source>
        <dbReference type="EMBL" id="MFH8550741.1"/>
    </source>
</evidence>
<dbReference type="EMBL" id="JBIRGQ010000008">
    <property type="protein sequence ID" value="MFH8550741.1"/>
    <property type="molecule type" value="Genomic_DNA"/>
</dbReference>
<dbReference type="InterPro" id="IPR036366">
    <property type="entry name" value="PGBDSf"/>
</dbReference>
<feature type="signal peptide" evidence="1">
    <location>
        <begin position="1"/>
        <end position="26"/>
    </location>
</feature>
<organism evidence="3 4">
    <name type="scientific">Streptomyces longisporoflavus</name>
    <dbReference type="NCBI Taxonomy" id="28044"/>
    <lineage>
        <taxon>Bacteria</taxon>
        <taxon>Bacillati</taxon>
        <taxon>Actinomycetota</taxon>
        <taxon>Actinomycetes</taxon>
        <taxon>Kitasatosporales</taxon>
        <taxon>Streptomycetaceae</taxon>
        <taxon>Streptomyces</taxon>
    </lineage>
</organism>
<feature type="chain" id="PRO_5047424424" evidence="1">
    <location>
        <begin position="27"/>
        <end position="134"/>
    </location>
</feature>
<evidence type="ECO:0000256" key="1">
    <source>
        <dbReference type="SAM" id="SignalP"/>
    </source>
</evidence>
<gene>
    <name evidence="3" type="ORF">ACH4F9_37700</name>
</gene>
<dbReference type="InterPro" id="IPR002477">
    <property type="entry name" value="Peptidoglycan-bd-like"/>
</dbReference>
<protein>
    <submittedName>
        <fullName evidence="3">Peptidoglycan-binding protein</fullName>
    </submittedName>
</protein>
<dbReference type="SUPFAM" id="SSF47090">
    <property type="entry name" value="PGBD-like"/>
    <property type="match status" value="1"/>
</dbReference>
<evidence type="ECO:0000313" key="4">
    <source>
        <dbReference type="Proteomes" id="UP001610818"/>
    </source>
</evidence>
<sequence length="134" mass="14360">MSGRLSAAAISILTLGTLAVGVPAAAEVNPGRAQAAAGTCPYSGSHPELFRSDSYSSAVKHAQCLWNTQNSLHGGRKLINQDGYFGTETYSAMHRIQRACGITADGIVGPDTWECLHPDQYPNPRYREGVWPVD</sequence>
<reference evidence="3 4" key="1">
    <citation type="submission" date="2024-10" db="EMBL/GenBank/DDBJ databases">
        <title>The Natural Products Discovery Center: Release of the First 8490 Sequenced Strains for Exploring Actinobacteria Biosynthetic Diversity.</title>
        <authorList>
            <person name="Kalkreuter E."/>
            <person name="Kautsar S.A."/>
            <person name="Yang D."/>
            <person name="Bader C.D."/>
            <person name="Teijaro C.N."/>
            <person name="Fluegel L."/>
            <person name="Davis C.M."/>
            <person name="Simpson J.R."/>
            <person name="Lauterbach L."/>
            <person name="Steele A.D."/>
            <person name="Gui C."/>
            <person name="Meng S."/>
            <person name="Li G."/>
            <person name="Viehrig K."/>
            <person name="Ye F."/>
            <person name="Su P."/>
            <person name="Kiefer A.F."/>
            <person name="Nichols A."/>
            <person name="Cepeda A.J."/>
            <person name="Yan W."/>
            <person name="Fan B."/>
            <person name="Jiang Y."/>
            <person name="Adhikari A."/>
            <person name="Zheng C.-J."/>
            <person name="Schuster L."/>
            <person name="Cowan T.M."/>
            <person name="Smanski M.J."/>
            <person name="Chevrette M.G."/>
            <person name="De Carvalho L.P.S."/>
            <person name="Shen B."/>
        </authorList>
    </citation>
    <scope>NUCLEOTIDE SEQUENCE [LARGE SCALE GENOMIC DNA]</scope>
    <source>
        <strain evidence="3 4">NPDC017990</strain>
    </source>
</reference>
<dbReference type="InterPro" id="IPR036365">
    <property type="entry name" value="PGBD-like_sf"/>
</dbReference>
<accession>A0ABW7R572</accession>
<feature type="domain" description="Peptidoglycan binding-like" evidence="2">
    <location>
        <begin position="79"/>
        <end position="116"/>
    </location>
</feature>
<name>A0ABW7R572_9ACTN</name>
<dbReference type="Gene3D" id="1.10.101.10">
    <property type="entry name" value="PGBD-like superfamily/PGBD"/>
    <property type="match status" value="1"/>
</dbReference>
<dbReference type="Pfam" id="PF01471">
    <property type="entry name" value="PG_binding_1"/>
    <property type="match status" value="1"/>
</dbReference>
<comment type="caution">
    <text evidence="3">The sequence shown here is derived from an EMBL/GenBank/DDBJ whole genome shotgun (WGS) entry which is preliminary data.</text>
</comment>
<keyword evidence="1" id="KW-0732">Signal</keyword>
<dbReference type="RefSeq" id="WP_397717345.1">
    <property type="nucleotide sequence ID" value="NZ_JBIRGN010000008.1"/>
</dbReference>
<dbReference type="Proteomes" id="UP001610818">
    <property type="component" value="Unassembled WGS sequence"/>
</dbReference>
<proteinExistence type="predicted"/>
<evidence type="ECO:0000259" key="2">
    <source>
        <dbReference type="Pfam" id="PF01471"/>
    </source>
</evidence>
<keyword evidence="4" id="KW-1185">Reference proteome</keyword>